<dbReference type="OrthoDB" id="10256089at2759"/>
<name>A0A9P7ZC93_9HYPO</name>
<dbReference type="EMBL" id="MU251309">
    <property type="protein sequence ID" value="KAG9249444.1"/>
    <property type="molecule type" value="Genomic_DNA"/>
</dbReference>
<dbReference type="Pfam" id="PF00621">
    <property type="entry name" value="RhoGEF"/>
    <property type="match status" value="1"/>
</dbReference>
<dbReference type="Gene3D" id="1.20.900.10">
    <property type="entry name" value="Dbl homology (DH) domain"/>
    <property type="match status" value="1"/>
</dbReference>
<evidence type="ECO:0000313" key="3">
    <source>
        <dbReference type="EMBL" id="KAG9249444.1"/>
    </source>
</evidence>
<dbReference type="GeneID" id="70291150"/>
<dbReference type="GO" id="GO:0031991">
    <property type="term" value="P:regulation of actomyosin contractile ring contraction"/>
    <property type="evidence" value="ECO:0007669"/>
    <property type="project" value="TreeGrafter"/>
</dbReference>
<feature type="domain" description="DH" evidence="2">
    <location>
        <begin position="150"/>
        <end position="336"/>
    </location>
</feature>
<dbReference type="CDD" id="cd00160">
    <property type="entry name" value="RhoGEF"/>
    <property type="match status" value="1"/>
</dbReference>
<dbReference type="Proteomes" id="UP000887229">
    <property type="component" value="Unassembled WGS sequence"/>
</dbReference>
<sequence>MEPLTPDRPSQSTSEIPWTSFGSGPENLAPRPLQLPNRSPATGPVIRPSDMYIPFRDPPPTPGLSPIRPPRERGVIQHCLHRQNQSAPYSRGSGPAPCPVSLRDAGARWASSLQVVQPAVTSERTQGPRSPESMAAVVAKGDNLNSPDYLRMRAIGELLATERIYLADMRDLEKMMESAKRYLNQETVRQIFRNVGEIVVFHTSFLQSLEKATAPLHHQMSASCSEPRSLRIENFQVVIGPVFDSHLIRGSLIRIYERFLNGSHGATRLLALLQLGSWSLDSLLIKPLQRLIKYHDLIGAIHEQTARYTDPCHLDLPALDRAQRMLKETITRINETIPCVDKECAGTSPPLTAKAKVIRAFQPTWRRHSR</sequence>
<dbReference type="AlphaFoldDB" id="A0A9P7ZC93"/>
<dbReference type="InterPro" id="IPR051492">
    <property type="entry name" value="Dynamin-Rho_GEF"/>
</dbReference>
<evidence type="ECO:0000256" key="1">
    <source>
        <dbReference type="SAM" id="MobiDB-lite"/>
    </source>
</evidence>
<dbReference type="RefSeq" id="XP_046113368.1">
    <property type="nucleotide sequence ID" value="XM_046260247.1"/>
</dbReference>
<dbReference type="PROSITE" id="PS50010">
    <property type="entry name" value="DH_2"/>
    <property type="match status" value="1"/>
</dbReference>
<dbReference type="SMART" id="SM00325">
    <property type="entry name" value="RhoGEF"/>
    <property type="match status" value="1"/>
</dbReference>
<evidence type="ECO:0000313" key="4">
    <source>
        <dbReference type="Proteomes" id="UP000887229"/>
    </source>
</evidence>
<dbReference type="SUPFAM" id="SSF48065">
    <property type="entry name" value="DBL homology domain (DH-domain)"/>
    <property type="match status" value="1"/>
</dbReference>
<organism evidence="3 4">
    <name type="scientific">Emericellopsis atlantica</name>
    <dbReference type="NCBI Taxonomy" id="2614577"/>
    <lineage>
        <taxon>Eukaryota</taxon>
        <taxon>Fungi</taxon>
        <taxon>Dikarya</taxon>
        <taxon>Ascomycota</taxon>
        <taxon>Pezizomycotina</taxon>
        <taxon>Sordariomycetes</taxon>
        <taxon>Hypocreomycetidae</taxon>
        <taxon>Hypocreales</taxon>
        <taxon>Bionectriaceae</taxon>
        <taxon>Emericellopsis</taxon>
    </lineage>
</organism>
<reference evidence="3" key="1">
    <citation type="journal article" date="2021" name="IMA Fungus">
        <title>Genomic characterization of three marine fungi, including Emericellopsis atlantica sp. nov. with signatures of a generalist lifestyle and marine biomass degradation.</title>
        <authorList>
            <person name="Hagestad O.C."/>
            <person name="Hou L."/>
            <person name="Andersen J.H."/>
            <person name="Hansen E.H."/>
            <person name="Altermark B."/>
            <person name="Li C."/>
            <person name="Kuhnert E."/>
            <person name="Cox R.J."/>
            <person name="Crous P.W."/>
            <person name="Spatafora J.W."/>
            <person name="Lail K."/>
            <person name="Amirebrahimi M."/>
            <person name="Lipzen A."/>
            <person name="Pangilinan J."/>
            <person name="Andreopoulos W."/>
            <person name="Hayes R.D."/>
            <person name="Ng V."/>
            <person name="Grigoriev I.V."/>
            <person name="Jackson S.A."/>
            <person name="Sutton T.D.S."/>
            <person name="Dobson A.D.W."/>
            <person name="Rama T."/>
        </authorList>
    </citation>
    <scope>NUCLEOTIDE SEQUENCE</scope>
    <source>
        <strain evidence="3">TS7</strain>
    </source>
</reference>
<gene>
    <name evidence="3" type="ORF">F5Z01DRAFT_496236</name>
</gene>
<proteinExistence type="predicted"/>
<dbReference type="InterPro" id="IPR035899">
    <property type="entry name" value="DBL_dom_sf"/>
</dbReference>
<accession>A0A9P7ZC93</accession>
<evidence type="ECO:0000259" key="2">
    <source>
        <dbReference type="PROSITE" id="PS50010"/>
    </source>
</evidence>
<comment type="caution">
    <text evidence="3">The sequence shown here is derived from an EMBL/GenBank/DDBJ whole genome shotgun (WGS) entry which is preliminary data.</text>
</comment>
<protein>
    <submittedName>
        <fullName evidence="3">Dbl homology domain-containing protein</fullName>
    </submittedName>
</protein>
<feature type="region of interest" description="Disordered" evidence="1">
    <location>
        <begin position="1"/>
        <end position="44"/>
    </location>
</feature>
<feature type="compositionally biased region" description="Polar residues" evidence="1">
    <location>
        <begin position="8"/>
        <end position="22"/>
    </location>
</feature>
<dbReference type="GO" id="GO:0032955">
    <property type="term" value="P:regulation of division septum assembly"/>
    <property type="evidence" value="ECO:0007669"/>
    <property type="project" value="TreeGrafter"/>
</dbReference>
<keyword evidence="4" id="KW-1185">Reference proteome</keyword>
<dbReference type="InterPro" id="IPR000219">
    <property type="entry name" value="DH_dom"/>
</dbReference>
<dbReference type="PANTHER" id="PTHR22834">
    <property type="entry name" value="NUCLEAR FUSION PROTEIN FUS2"/>
    <property type="match status" value="1"/>
</dbReference>
<dbReference type="GO" id="GO:0005737">
    <property type="term" value="C:cytoplasm"/>
    <property type="evidence" value="ECO:0007669"/>
    <property type="project" value="TreeGrafter"/>
</dbReference>
<dbReference type="GO" id="GO:0005085">
    <property type="term" value="F:guanyl-nucleotide exchange factor activity"/>
    <property type="evidence" value="ECO:0007669"/>
    <property type="project" value="InterPro"/>
</dbReference>
<dbReference type="PANTHER" id="PTHR22834:SF20">
    <property type="entry name" value="SH3 DOMAIN-CONTAINING PROTEIN"/>
    <property type="match status" value="1"/>
</dbReference>